<dbReference type="AlphaFoldDB" id="A0ABD6F3E5"/>
<gene>
    <name evidence="2" type="ORF">AB6A40_011463</name>
</gene>
<evidence type="ECO:0000313" key="3">
    <source>
        <dbReference type="Proteomes" id="UP001608902"/>
    </source>
</evidence>
<reference evidence="2 3" key="1">
    <citation type="submission" date="2024-08" db="EMBL/GenBank/DDBJ databases">
        <title>Gnathostoma spinigerum genome.</title>
        <authorList>
            <person name="Gonzalez-Bertolin B."/>
            <person name="Monzon S."/>
            <person name="Zaballos A."/>
            <person name="Jimenez P."/>
            <person name="Dekumyoy P."/>
            <person name="Varona S."/>
            <person name="Cuesta I."/>
            <person name="Sumanam S."/>
            <person name="Adisakwattana P."/>
            <person name="Gasser R.B."/>
            <person name="Hernandez-Gonzalez A."/>
            <person name="Young N.D."/>
            <person name="Perteguer M.J."/>
        </authorList>
    </citation>
    <scope>NUCLEOTIDE SEQUENCE [LARGE SCALE GENOMIC DNA]</scope>
    <source>
        <strain evidence="2">AL3</strain>
        <tissue evidence="2">Liver</tissue>
    </source>
</reference>
<dbReference type="InterPro" id="IPR021869">
    <property type="entry name" value="RNase_Zc3h12_NYN"/>
</dbReference>
<dbReference type="EMBL" id="JBGFUD010020814">
    <property type="protein sequence ID" value="MFH4984754.1"/>
    <property type="molecule type" value="Genomic_DNA"/>
</dbReference>
<dbReference type="Pfam" id="PF11977">
    <property type="entry name" value="RNase_Zc3h12a"/>
    <property type="match status" value="1"/>
</dbReference>
<feature type="domain" description="RNase NYN" evidence="1">
    <location>
        <begin position="19"/>
        <end position="121"/>
    </location>
</feature>
<proteinExistence type="predicted"/>
<dbReference type="Gene3D" id="3.40.50.11980">
    <property type="match status" value="1"/>
</dbReference>
<accession>A0ABD6F3E5</accession>
<name>A0ABD6F3E5_9BILA</name>
<organism evidence="2 3">
    <name type="scientific">Gnathostoma spinigerum</name>
    <dbReference type="NCBI Taxonomy" id="75299"/>
    <lineage>
        <taxon>Eukaryota</taxon>
        <taxon>Metazoa</taxon>
        <taxon>Ecdysozoa</taxon>
        <taxon>Nematoda</taxon>
        <taxon>Chromadorea</taxon>
        <taxon>Rhabditida</taxon>
        <taxon>Spirurina</taxon>
        <taxon>Gnathostomatomorpha</taxon>
        <taxon>Gnathostomatoidea</taxon>
        <taxon>Gnathostomatidae</taxon>
        <taxon>Gnathostoma</taxon>
    </lineage>
</organism>
<dbReference type="Proteomes" id="UP001608902">
    <property type="component" value="Unassembled WGS sequence"/>
</dbReference>
<protein>
    <recommendedName>
        <fullName evidence="1">RNase NYN domain-containing protein</fullName>
    </recommendedName>
</protein>
<evidence type="ECO:0000313" key="2">
    <source>
        <dbReference type="EMBL" id="MFH4984754.1"/>
    </source>
</evidence>
<sequence>MSSSSTSDVQYIPRKAKLKRSVVVDGQNILHSFTHTRSTKGNHLECIDVLPVLRYFLVRKFPVQVVVPRFFLSSKRNVVKNSFVMVELLKIGLLLASQYQHSDDLLAVKAAYVSGGAILSKLSELFVDRFPSASKLFCEFMLAHLYSSEFLF</sequence>
<evidence type="ECO:0000259" key="1">
    <source>
        <dbReference type="Pfam" id="PF11977"/>
    </source>
</evidence>
<keyword evidence="3" id="KW-1185">Reference proteome</keyword>
<comment type="caution">
    <text evidence="2">The sequence shown here is derived from an EMBL/GenBank/DDBJ whole genome shotgun (WGS) entry which is preliminary data.</text>
</comment>